<evidence type="ECO:0000256" key="2">
    <source>
        <dbReference type="ARBA" id="ARBA00009918"/>
    </source>
</evidence>
<feature type="signal peptide" evidence="6">
    <location>
        <begin position="1"/>
        <end position="23"/>
    </location>
</feature>
<feature type="compositionally biased region" description="Basic and acidic residues" evidence="5">
    <location>
        <begin position="670"/>
        <end position="697"/>
    </location>
</feature>
<comment type="subcellular location">
    <subcellularLocation>
        <location evidence="1 4">Endoplasmic reticulum membrane</location>
        <topology evidence="1 4">Peripheral membrane protein</topology>
        <orientation evidence="1 4">Lumenal side</orientation>
    </subcellularLocation>
</comment>
<dbReference type="Gene3D" id="2.70.130.10">
    <property type="entry name" value="Mannose-6-phosphate receptor binding domain"/>
    <property type="match status" value="1"/>
</dbReference>
<keyword evidence="3 4" id="KW-0430">Lectin</keyword>
<keyword evidence="6" id="KW-0732">Signal</keyword>
<evidence type="ECO:0000256" key="1">
    <source>
        <dbReference type="ARBA" id="ARBA00004367"/>
    </source>
</evidence>
<dbReference type="GO" id="GO:0030970">
    <property type="term" value="P:retrograde protein transport, ER to cytosol"/>
    <property type="evidence" value="ECO:0007669"/>
    <property type="project" value="TreeGrafter"/>
</dbReference>
<dbReference type="GO" id="GO:0030968">
    <property type="term" value="P:endoplasmic reticulum unfolded protein response"/>
    <property type="evidence" value="ECO:0007669"/>
    <property type="project" value="UniProtKB-UniRule"/>
</dbReference>
<dbReference type="PANTHER" id="PTHR15414">
    <property type="entry name" value="OS-9-RELATED"/>
    <property type="match status" value="1"/>
</dbReference>
<name>A0A4P6XU64_9ASCO</name>
<feature type="domain" description="Protein OS9-like" evidence="7">
    <location>
        <begin position="132"/>
        <end position="199"/>
    </location>
</feature>
<keyword evidence="9" id="KW-1185">Reference proteome</keyword>
<feature type="region of interest" description="Disordered" evidence="5">
    <location>
        <begin position="646"/>
        <end position="697"/>
    </location>
</feature>
<gene>
    <name evidence="8" type="primary">MPUL0D06690</name>
    <name evidence="8" type="ORF">METSCH_D06690</name>
</gene>
<evidence type="ECO:0000256" key="4">
    <source>
        <dbReference type="RuleBase" id="RU369099"/>
    </source>
</evidence>
<evidence type="ECO:0000259" key="7">
    <source>
        <dbReference type="Pfam" id="PF07915"/>
    </source>
</evidence>
<feature type="chain" id="PRO_5020783357" description="Endoplasmic reticulum lectin" evidence="6">
    <location>
        <begin position="24"/>
        <end position="697"/>
    </location>
</feature>
<comment type="similarity">
    <text evidence="2 4">Belongs to the OS-9 family.</text>
</comment>
<evidence type="ECO:0000256" key="5">
    <source>
        <dbReference type="SAM" id="MobiDB-lite"/>
    </source>
</evidence>
<accession>A0A4P6XU64</accession>
<dbReference type="InterPro" id="IPR009011">
    <property type="entry name" value="Man6P_isomerase_rcpt-bd_dom_sf"/>
</dbReference>
<sequence length="697" mass="78306">MRHFLAFLSLALSVPFMAGTGLATVPFNVKIYDSHVPQRLANRLVAENAENPAGKSYERLYIGSQSGPNGTVGKDEYICEIHSETELLKRQNNTETKLPEWENQKDILVNAMAIVHDTFPAEACLYAYDLRGMYWTYALCSGDKIIQYHEGAKPEERPFKHVPQMPNTVFVLGRFSRASDREVLFHNQASKTQYETYMKHAERTVTLLDEKLAPYTHLSAQKAVLQIVTDGSVCDMTLQPRTIEIVYKCDAAGGHKAAILDVLEIKTCHYRMFVHVPKLCLYAPFSPHGPGLNPAVDVACQRVSSEENAAEIGEFEDYLLNVAFRDHPLFPIRADNRIDVSRHILGSLGRGFYIAKSKDSLKTSNEYYNLRNVAIFTGTYSSLTDLNAQFGRAFYKAMGSTLLAPSLPEQGVKTLQWLHSFVVWYEIYDHTGTFLGVTRIEHDAFKKRNALEALLLDPVTLLDVEGDEPRMVAFQRPFFAAPHGFWNFEAFLENGEPLKGVAHDPTENRIKRAELRSIMAFNRGILGDSRVNMQLVDQTSGETLSGHYDESGVYVFEIEPWKGHRHSFAVDPLRPEQDFVGFTITIDVPDNMEVRGAYENARNEKIDQNLGDDLQIGQKEVETGDESLAGDVQTQPRDVNVAAHDEVTSGEGHIDTHDNTGKSVETENTETIKEAPDHVDAHEGAPLSEDRHLIDEL</sequence>
<dbReference type="STRING" id="2163413.A0A4P6XU64"/>
<feature type="compositionally biased region" description="Basic and acidic residues" evidence="5">
    <location>
        <begin position="646"/>
        <end position="660"/>
    </location>
</feature>
<evidence type="ECO:0000256" key="3">
    <source>
        <dbReference type="ARBA" id="ARBA00022734"/>
    </source>
</evidence>
<dbReference type="Proteomes" id="UP000292447">
    <property type="component" value="Chromosome IV"/>
</dbReference>
<dbReference type="GO" id="GO:0005788">
    <property type="term" value="C:endoplasmic reticulum lumen"/>
    <property type="evidence" value="ECO:0007669"/>
    <property type="project" value="UniProtKB-UniRule"/>
</dbReference>
<dbReference type="Pfam" id="PF07915">
    <property type="entry name" value="PRKCSH"/>
    <property type="match status" value="1"/>
</dbReference>
<dbReference type="GO" id="GO:0030246">
    <property type="term" value="F:carbohydrate binding"/>
    <property type="evidence" value="ECO:0007669"/>
    <property type="project" value="UniProtKB-UniRule"/>
</dbReference>
<protein>
    <recommendedName>
        <fullName evidence="4">Endoplasmic reticulum lectin</fullName>
    </recommendedName>
    <alternativeName>
        <fullName evidence="4">Protein OS-9</fullName>
    </alternativeName>
    <alternativeName>
        <fullName evidence="4">Protein OS-9 homolog</fullName>
    </alternativeName>
</protein>
<dbReference type="PANTHER" id="PTHR15414:SF0">
    <property type="entry name" value="ENDOPLASMIC RETICULUM LECTIN 1"/>
    <property type="match status" value="1"/>
</dbReference>
<keyword evidence="4" id="KW-0472">Membrane</keyword>
<organism evidence="8 9">
    <name type="scientific">Metschnikowia aff. pulcherrima</name>
    <dbReference type="NCBI Taxonomy" id="2163413"/>
    <lineage>
        <taxon>Eukaryota</taxon>
        <taxon>Fungi</taxon>
        <taxon>Dikarya</taxon>
        <taxon>Ascomycota</taxon>
        <taxon>Saccharomycotina</taxon>
        <taxon>Pichiomycetes</taxon>
        <taxon>Metschnikowiaceae</taxon>
        <taxon>Metschnikowia</taxon>
    </lineage>
</organism>
<evidence type="ECO:0000313" key="8">
    <source>
        <dbReference type="EMBL" id="QBM89591.1"/>
    </source>
</evidence>
<keyword evidence="4" id="KW-0256">Endoplasmic reticulum</keyword>
<dbReference type="AlphaFoldDB" id="A0A4P6XU64"/>
<dbReference type="EMBL" id="CP034459">
    <property type="protein sequence ID" value="QBM89591.1"/>
    <property type="molecule type" value="Genomic_DNA"/>
</dbReference>
<dbReference type="InterPro" id="IPR012913">
    <property type="entry name" value="OS9-like_dom"/>
</dbReference>
<comment type="function">
    <text evidence="4">Lectin involved in the quality control of the secretory pathway. As a member of the endoplasmic reticulum-associated degradation lumenal (ERAD-L) surveillance system, targets misfolded endoplasmic reticulum lumenal glycoproteins for degradation.</text>
</comment>
<evidence type="ECO:0000313" key="9">
    <source>
        <dbReference type="Proteomes" id="UP000292447"/>
    </source>
</evidence>
<dbReference type="GO" id="GO:0005789">
    <property type="term" value="C:endoplasmic reticulum membrane"/>
    <property type="evidence" value="ECO:0007669"/>
    <property type="project" value="UniProtKB-SubCell"/>
</dbReference>
<reference evidence="9" key="1">
    <citation type="submission" date="2019-03" db="EMBL/GenBank/DDBJ databases">
        <title>Snf2 controls pulcherriminic acid biosynthesis and connects pigmentation and antifungal activity of the yeast Metschnikowia pulcherrima.</title>
        <authorList>
            <person name="Gore-Lloyd D."/>
            <person name="Sumann I."/>
            <person name="Brachmann A.O."/>
            <person name="Schneeberger K."/>
            <person name="Ortiz-Merino R.A."/>
            <person name="Moreno-Beltran M."/>
            <person name="Schlaefli M."/>
            <person name="Kirner P."/>
            <person name="Santos Kron A."/>
            <person name="Wolfe K.H."/>
            <person name="Piel J."/>
            <person name="Ahrens C.H."/>
            <person name="Henk D."/>
            <person name="Freimoser F.M."/>
        </authorList>
    </citation>
    <scope>NUCLEOTIDE SEQUENCE [LARGE SCALE GENOMIC DNA]</scope>
    <source>
        <strain evidence="9">APC 1.2</strain>
    </source>
</reference>
<evidence type="ECO:0000256" key="6">
    <source>
        <dbReference type="SAM" id="SignalP"/>
    </source>
</evidence>
<proteinExistence type="inferred from homology"/>
<dbReference type="InterPro" id="IPR045149">
    <property type="entry name" value="OS-9-like"/>
</dbReference>